<reference evidence="2 3" key="1">
    <citation type="submission" date="2022-01" db="EMBL/GenBank/DDBJ databases">
        <authorList>
            <person name="Xiong W."/>
            <person name="Schranz E."/>
        </authorList>
    </citation>
    <scope>NUCLEOTIDE SEQUENCE [LARGE SCALE GENOMIC DNA]</scope>
</reference>
<evidence type="ECO:0000256" key="1">
    <source>
        <dbReference type="SAM" id="SignalP"/>
    </source>
</evidence>
<organism evidence="2 3">
    <name type="scientific">Lactuca virosa</name>
    <dbReference type="NCBI Taxonomy" id="75947"/>
    <lineage>
        <taxon>Eukaryota</taxon>
        <taxon>Viridiplantae</taxon>
        <taxon>Streptophyta</taxon>
        <taxon>Embryophyta</taxon>
        <taxon>Tracheophyta</taxon>
        <taxon>Spermatophyta</taxon>
        <taxon>Magnoliopsida</taxon>
        <taxon>eudicotyledons</taxon>
        <taxon>Gunneridae</taxon>
        <taxon>Pentapetalae</taxon>
        <taxon>asterids</taxon>
        <taxon>campanulids</taxon>
        <taxon>Asterales</taxon>
        <taxon>Asteraceae</taxon>
        <taxon>Cichorioideae</taxon>
        <taxon>Cichorieae</taxon>
        <taxon>Lactucinae</taxon>
        <taxon>Lactuca</taxon>
    </lineage>
</organism>
<keyword evidence="1" id="KW-0732">Signal</keyword>
<comment type="caution">
    <text evidence="2">The sequence shown here is derived from an EMBL/GenBank/DDBJ whole genome shotgun (WGS) entry which is preliminary data.</text>
</comment>
<gene>
    <name evidence="2" type="ORF">LVIROSA_LOCUS12297</name>
</gene>
<keyword evidence="3" id="KW-1185">Reference proteome</keyword>
<accession>A0AAU9MBD1</accession>
<proteinExistence type="predicted"/>
<feature type="signal peptide" evidence="1">
    <location>
        <begin position="1"/>
        <end position="24"/>
    </location>
</feature>
<protein>
    <submittedName>
        <fullName evidence="2">Uncharacterized protein</fullName>
    </submittedName>
</protein>
<sequence>MGTLHKWHGIVWIMLGLHIRVSHGRLSNNGLRVLRLVIGGIHKKKVLRLREKMETMQIEMQAKLDLQLKEIEAEMDARFQIRQHEMDVRHAQLEEQVAVILRKLNPSGNPPNSSYFYEC</sequence>
<dbReference type="Proteomes" id="UP001157418">
    <property type="component" value="Unassembled WGS sequence"/>
</dbReference>
<name>A0AAU9MBD1_9ASTR</name>
<evidence type="ECO:0000313" key="3">
    <source>
        <dbReference type="Proteomes" id="UP001157418"/>
    </source>
</evidence>
<dbReference type="EMBL" id="CAKMRJ010002216">
    <property type="protein sequence ID" value="CAH1425139.1"/>
    <property type="molecule type" value="Genomic_DNA"/>
</dbReference>
<evidence type="ECO:0000313" key="2">
    <source>
        <dbReference type="EMBL" id="CAH1425139.1"/>
    </source>
</evidence>
<dbReference type="AlphaFoldDB" id="A0AAU9MBD1"/>
<feature type="chain" id="PRO_5043426255" evidence="1">
    <location>
        <begin position="25"/>
        <end position="119"/>
    </location>
</feature>